<keyword evidence="7 11" id="KW-0274">FAD</keyword>
<dbReference type="NCBIfam" id="NF003793">
    <property type="entry name" value="PRK05382.1"/>
    <property type="match status" value="1"/>
</dbReference>
<dbReference type="Proteomes" id="UP000003195">
    <property type="component" value="Unassembled WGS sequence"/>
</dbReference>
<dbReference type="PANTHER" id="PTHR21085">
    <property type="entry name" value="CHORISMATE SYNTHASE"/>
    <property type="match status" value="1"/>
</dbReference>
<comment type="subunit">
    <text evidence="11">Homotetramer.</text>
</comment>
<dbReference type="GO" id="GO:0009073">
    <property type="term" value="P:aromatic amino acid family biosynthetic process"/>
    <property type="evidence" value="ECO:0007669"/>
    <property type="project" value="UniProtKB-KW"/>
</dbReference>
<dbReference type="HAMAP" id="MF_00300">
    <property type="entry name" value="Chorismate_synth"/>
    <property type="match status" value="1"/>
</dbReference>
<feature type="binding site" evidence="11">
    <location>
        <begin position="124"/>
        <end position="126"/>
    </location>
    <ligand>
        <name>FMN</name>
        <dbReference type="ChEBI" id="CHEBI:58210"/>
    </ligand>
</feature>
<proteinExistence type="inferred from homology"/>
<evidence type="ECO:0000313" key="13">
    <source>
        <dbReference type="EMBL" id="EFQ05105.1"/>
    </source>
</evidence>
<keyword evidence="5 11" id="KW-0285">Flavoprotein</keyword>
<dbReference type="Pfam" id="PF01264">
    <property type="entry name" value="Chorismate_synt"/>
    <property type="match status" value="1"/>
</dbReference>
<dbReference type="eggNOG" id="COG0082">
    <property type="taxonomic scope" value="Bacteria"/>
</dbReference>
<dbReference type="InterPro" id="IPR020541">
    <property type="entry name" value="Chorismate_synthase_CS"/>
</dbReference>
<evidence type="ECO:0000256" key="5">
    <source>
        <dbReference type="ARBA" id="ARBA00022630"/>
    </source>
</evidence>
<dbReference type="RefSeq" id="WP_006940705.1">
    <property type="nucleotide sequence ID" value="NZ_GL538175.1"/>
</dbReference>
<feature type="binding site" evidence="11">
    <location>
        <begin position="304"/>
        <end position="308"/>
    </location>
    <ligand>
        <name>FMN</name>
        <dbReference type="ChEBI" id="CHEBI:58210"/>
    </ligand>
</feature>
<dbReference type="PIRSF" id="PIRSF001456">
    <property type="entry name" value="Chorismate_synth"/>
    <property type="match status" value="1"/>
</dbReference>
<sequence>MNTIGHNLKLTVYGESHGKSIGAVLDGLPSGEYLDWDEVKKEMARRAPGKNTLSTSRKEGDVFDVQSGYFNDATTGTPLAVMIENTNTRSEDYDELRHLMRPGHADYTGKVRYDGYNDYRGGGHFSGRLTAPLVFAGAVASQILARRGIYVGSHILQIHDVQDRPFNPVHEELSLLLFLKNMTLPLLDETRTEAMEEAVAVAKSRQDSVGGIIEGIVTGMPAGYGDPLFDSVESRLAQMLFSVPAVKGIEFGDGFALAAMTGSESNDSFYYDKDGTVKTRTNHNGGINGGITNGMPLVFRTVIKATASIGQEQQTVDTDSGKDTTLIIKGRHDPCIVQRAVSVIEAATAWTVLDILLTRGDL</sequence>
<dbReference type="STRING" id="706434.HMPREF9429_00024"/>
<accession>E2Z9C6</accession>
<dbReference type="UniPathway" id="UPA00053">
    <property type="reaction ID" value="UER00090"/>
</dbReference>
<dbReference type="EMBL" id="AECS01000001">
    <property type="protein sequence ID" value="EFQ05105.1"/>
    <property type="molecule type" value="Genomic_DNA"/>
</dbReference>
<dbReference type="PROSITE" id="PS00788">
    <property type="entry name" value="CHORISMATE_SYNTHASE_2"/>
    <property type="match status" value="1"/>
</dbReference>
<dbReference type="InterPro" id="IPR035904">
    <property type="entry name" value="Chorismate_synth_AroC_sf"/>
</dbReference>
<comment type="similarity">
    <text evidence="2 11 12">Belongs to the chorismate synthase family.</text>
</comment>
<dbReference type="PROSITE" id="PS00787">
    <property type="entry name" value="CHORISMATE_SYNTHASE_1"/>
    <property type="match status" value="1"/>
</dbReference>
<comment type="caution">
    <text evidence="13">The sequence shown here is derived from an EMBL/GenBank/DDBJ whole genome shotgun (WGS) entry which is preliminary data.</text>
</comment>
<feature type="binding site" evidence="11">
    <location>
        <position position="289"/>
    </location>
    <ligand>
        <name>FMN</name>
        <dbReference type="ChEBI" id="CHEBI:58210"/>
    </ligand>
</feature>
<organism evidence="13 14">
    <name type="scientific">Megasphaera micronuciformis F0359</name>
    <dbReference type="NCBI Taxonomy" id="706434"/>
    <lineage>
        <taxon>Bacteria</taxon>
        <taxon>Bacillati</taxon>
        <taxon>Bacillota</taxon>
        <taxon>Negativicutes</taxon>
        <taxon>Veillonellales</taxon>
        <taxon>Veillonellaceae</taxon>
        <taxon>Megasphaera</taxon>
    </lineage>
</organism>
<dbReference type="HOGENOM" id="CLU_034547_0_0_9"/>
<dbReference type="GO" id="GO:0010181">
    <property type="term" value="F:FMN binding"/>
    <property type="evidence" value="ECO:0007669"/>
    <property type="project" value="TreeGrafter"/>
</dbReference>
<dbReference type="InterPro" id="IPR000453">
    <property type="entry name" value="Chorismate_synth"/>
</dbReference>
<evidence type="ECO:0000256" key="3">
    <source>
        <dbReference type="ARBA" id="ARBA00013036"/>
    </source>
</evidence>
<evidence type="ECO:0000256" key="2">
    <source>
        <dbReference type="ARBA" id="ARBA00008014"/>
    </source>
</evidence>
<name>E2Z9C6_9FIRM</name>
<dbReference type="Gene3D" id="3.60.150.10">
    <property type="entry name" value="Chorismate synthase AroC"/>
    <property type="match status" value="1"/>
</dbReference>
<dbReference type="AlphaFoldDB" id="E2Z9C6"/>
<comment type="caution">
    <text evidence="11">Lacks conserved residue(s) required for the propagation of feature annotation.</text>
</comment>
<dbReference type="EC" id="4.2.3.5" evidence="3 11"/>
<evidence type="ECO:0000256" key="9">
    <source>
        <dbReference type="ARBA" id="ARBA00023141"/>
    </source>
</evidence>
<evidence type="ECO:0000256" key="8">
    <source>
        <dbReference type="ARBA" id="ARBA00022857"/>
    </source>
</evidence>
<evidence type="ECO:0000313" key="14">
    <source>
        <dbReference type="Proteomes" id="UP000003195"/>
    </source>
</evidence>
<feature type="binding site" evidence="11">
    <location>
        <position position="46"/>
    </location>
    <ligand>
        <name>NADP(+)</name>
        <dbReference type="ChEBI" id="CHEBI:58349"/>
    </ligand>
</feature>
<dbReference type="PROSITE" id="PS00789">
    <property type="entry name" value="CHORISMATE_SYNTHASE_3"/>
    <property type="match status" value="1"/>
</dbReference>
<evidence type="ECO:0000256" key="4">
    <source>
        <dbReference type="ARBA" id="ARBA00022605"/>
    </source>
</evidence>
<protein>
    <recommendedName>
        <fullName evidence="3 11">Chorismate synthase</fullName>
        <shortName evidence="11">CS</shortName>
        <ecNumber evidence="3 11">4.2.3.5</ecNumber>
    </recommendedName>
    <alternativeName>
        <fullName evidence="11">5-enolpyruvylshikimate-3-phosphate phospholyase</fullName>
    </alternativeName>
</protein>
<evidence type="ECO:0000256" key="10">
    <source>
        <dbReference type="ARBA" id="ARBA00023239"/>
    </source>
</evidence>
<evidence type="ECO:0000256" key="12">
    <source>
        <dbReference type="RuleBase" id="RU000605"/>
    </source>
</evidence>
<keyword evidence="14" id="KW-1185">Reference proteome</keyword>
<dbReference type="NCBIfam" id="TIGR00033">
    <property type="entry name" value="aroC"/>
    <property type="match status" value="1"/>
</dbReference>
<keyword evidence="8 11" id="KW-0521">NADP</keyword>
<dbReference type="GO" id="GO:0004107">
    <property type="term" value="F:chorismate synthase activity"/>
    <property type="evidence" value="ECO:0007669"/>
    <property type="project" value="UniProtKB-UniRule"/>
</dbReference>
<dbReference type="GO" id="GO:0005829">
    <property type="term" value="C:cytosol"/>
    <property type="evidence" value="ECO:0007669"/>
    <property type="project" value="TreeGrafter"/>
</dbReference>
<keyword evidence="4 11" id="KW-0028">Amino-acid biosynthesis</keyword>
<evidence type="ECO:0000256" key="7">
    <source>
        <dbReference type="ARBA" id="ARBA00022827"/>
    </source>
</evidence>
<dbReference type="SUPFAM" id="SSF103263">
    <property type="entry name" value="Chorismate synthase, AroC"/>
    <property type="match status" value="1"/>
</dbReference>
<comment type="cofactor">
    <cofactor evidence="11 12">
        <name>FMNH2</name>
        <dbReference type="ChEBI" id="CHEBI:57618"/>
    </cofactor>
    <text evidence="11 12">Reduced FMN (FMNH(2)).</text>
</comment>
<feature type="binding site" evidence="11">
    <location>
        <position position="331"/>
    </location>
    <ligand>
        <name>FMN</name>
        <dbReference type="ChEBI" id="CHEBI:58210"/>
    </ligand>
</feature>
<evidence type="ECO:0000256" key="6">
    <source>
        <dbReference type="ARBA" id="ARBA00022643"/>
    </source>
</evidence>
<keyword evidence="6 11" id="KW-0288">FMN</keyword>
<keyword evidence="9 11" id="KW-0057">Aromatic amino acid biosynthesis</keyword>
<comment type="pathway">
    <text evidence="1 11 12">Metabolic intermediate biosynthesis; chorismate biosynthesis; chorismate from D-erythrose 4-phosphate and phosphoenolpyruvate: step 7/7.</text>
</comment>
<dbReference type="CDD" id="cd07304">
    <property type="entry name" value="Chorismate_synthase"/>
    <property type="match status" value="1"/>
</dbReference>
<evidence type="ECO:0000256" key="11">
    <source>
        <dbReference type="HAMAP-Rule" id="MF_00300"/>
    </source>
</evidence>
<dbReference type="OrthoDB" id="9771806at2"/>
<evidence type="ECO:0000256" key="1">
    <source>
        <dbReference type="ARBA" id="ARBA00005044"/>
    </source>
</evidence>
<dbReference type="PANTHER" id="PTHR21085:SF0">
    <property type="entry name" value="CHORISMATE SYNTHASE"/>
    <property type="match status" value="1"/>
</dbReference>
<dbReference type="GO" id="GO:0008652">
    <property type="term" value="P:amino acid biosynthetic process"/>
    <property type="evidence" value="ECO:0007669"/>
    <property type="project" value="UniProtKB-KW"/>
</dbReference>
<comment type="catalytic activity">
    <reaction evidence="11 12">
        <text>5-O-(1-carboxyvinyl)-3-phosphoshikimate = chorismate + phosphate</text>
        <dbReference type="Rhea" id="RHEA:21020"/>
        <dbReference type="ChEBI" id="CHEBI:29748"/>
        <dbReference type="ChEBI" id="CHEBI:43474"/>
        <dbReference type="ChEBI" id="CHEBI:57701"/>
        <dbReference type="EC" id="4.2.3.5"/>
    </reaction>
</comment>
<dbReference type="GO" id="GO:0009423">
    <property type="term" value="P:chorismate biosynthetic process"/>
    <property type="evidence" value="ECO:0007669"/>
    <property type="project" value="UniProtKB-UniRule"/>
</dbReference>
<comment type="function">
    <text evidence="11">Catalyzes the anti-1,4-elimination of the C-3 phosphate and the C-6 proR hydrogen from 5-enolpyruvylshikimate-3-phosphate (EPSP) to yield chorismate, which is the branch point compound that serves as the starting substrate for the three terminal pathways of aromatic amino acid biosynthesis. This reaction introduces a second double bond into the aromatic ring system.</text>
</comment>
<keyword evidence="10 11" id="KW-0456">Lyase</keyword>
<gene>
    <name evidence="11 13" type="primary">aroC</name>
    <name evidence="13" type="ORF">HMPREF9429_00024</name>
</gene>
<reference evidence="13 14" key="1">
    <citation type="submission" date="2010-08" db="EMBL/GenBank/DDBJ databases">
        <authorList>
            <person name="Weinstock G."/>
            <person name="Sodergren E."/>
            <person name="Clifton S."/>
            <person name="Fulton L."/>
            <person name="Fulton B."/>
            <person name="Courtney L."/>
            <person name="Fronick C."/>
            <person name="Harrison M."/>
            <person name="Strong C."/>
            <person name="Farmer C."/>
            <person name="Delahaunty K."/>
            <person name="Markovic C."/>
            <person name="Hall O."/>
            <person name="Minx P."/>
            <person name="Tomlinson C."/>
            <person name="Mitreva M."/>
            <person name="Hou S."/>
            <person name="Chen J."/>
            <person name="Wollam A."/>
            <person name="Pepin K.H."/>
            <person name="Johnson M."/>
            <person name="Bhonagiri V."/>
            <person name="Zhang X."/>
            <person name="Suruliraj S."/>
            <person name="Warren W."/>
            <person name="Chinwalla A."/>
            <person name="Mardis E.R."/>
            <person name="Wilson R.K."/>
        </authorList>
    </citation>
    <scope>NUCLEOTIDE SEQUENCE [LARGE SCALE GENOMIC DNA]</scope>
    <source>
        <strain evidence="13 14">F0359</strain>
    </source>
</reference>